<protein>
    <submittedName>
        <fullName evidence="1">Uncharacterized protein</fullName>
    </submittedName>
</protein>
<name>A0A7Y9IC22_9ACTN</name>
<proteinExistence type="predicted"/>
<gene>
    <name evidence="1" type="ORF">BKA15_005152</name>
</gene>
<keyword evidence="2" id="KW-1185">Reference proteome</keyword>
<dbReference type="RefSeq" id="WP_179755612.1">
    <property type="nucleotide sequence ID" value="NZ_JACCBU010000001.1"/>
</dbReference>
<sequence length="48" mass="5072">MIMKPQANALDLIVSDGAAAVDFCRRLGLDFGDAIGDHIECELAPIAN</sequence>
<evidence type="ECO:0000313" key="2">
    <source>
        <dbReference type="Proteomes" id="UP000569914"/>
    </source>
</evidence>
<comment type="caution">
    <text evidence="1">The sequence shown here is derived from an EMBL/GenBank/DDBJ whole genome shotgun (WGS) entry which is preliminary data.</text>
</comment>
<dbReference type="AlphaFoldDB" id="A0A7Y9IC22"/>
<evidence type="ECO:0000313" key="1">
    <source>
        <dbReference type="EMBL" id="NYE73823.1"/>
    </source>
</evidence>
<reference evidence="1 2" key="1">
    <citation type="submission" date="2020-07" db="EMBL/GenBank/DDBJ databases">
        <title>Sequencing the genomes of 1000 actinobacteria strains.</title>
        <authorList>
            <person name="Klenk H.-P."/>
        </authorList>
    </citation>
    <scope>NUCLEOTIDE SEQUENCE [LARGE SCALE GENOMIC DNA]</scope>
    <source>
        <strain evidence="1 2">DSM 22083</strain>
    </source>
</reference>
<dbReference type="Proteomes" id="UP000569914">
    <property type="component" value="Unassembled WGS sequence"/>
</dbReference>
<accession>A0A7Y9IC22</accession>
<dbReference type="EMBL" id="JACCBU010000001">
    <property type="protein sequence ID" value="NYE73823.1"/>
    <property type="molecule type" value="Genomic_DNA"/>
</dbReference>
<organism evidence="1 2">
    <name type="scientific">Microlunatus parietis</name>
    <dbReference type="NCBI Taxonomy" id="682979"/>
    <lineage>
        <taxon>Bacteria</taxon>
        <taxon>Bacillati</taxon>
        <taxon>Actinomycetota</taxon>
        <taxon>Actinomycetes</taxon>
        <taxon>Propionibacteriales</taxon>
        <taxon>Propionibacteriaceae</taxon>
        <taxon>Microlunatus</taxon>
    </lineage>
</organism>